<feature type="compositionally biased region" description="Pro residues" evidence="1">
    <location>
        <begin position="378"/>
        <end position="393"/>
    </location>
</feature>
<proteinExistence type="predicted"/>
<reference evidence="2" key="1">
    <citation type="submission" date="2023-03" db="EMBL/GenBank/DDBJ databases">
        <title>Massive genome expansion in bonnet fungi (Mycena s.s.) driven by repeated elements and novel gene families across ecological guilds.</title>
        <authorList>
            <consortium name="Lawrence Berkeley National Laboratory"/>
            <person name="Harder C.B."/>
            <person name="Miyauchi S."/>
            <person name="Viragh M."/>
            <person name="Kuo A."/>
            <person name="Thoen E."/>
            <person name="Andreopoulos B."/>
            <person name="Lu D."/>
            <person name="Skrede I."/>
            <person name="Drula E."/>
            <person name="Henrissat B."/>
            <person name="Morin E."/>
            <person name="Kohler A."/>
            <person name="Barry K."/>
            <person name="LaButti K."/>
            <person name="Morin E."/>
            <person name="Salamov A."/>
            <person name="Lipzen A."/>
            <person name="Mereny Z."/>
            <person name="Hegedus B."/>
            <person name="Baldrian P."/>
            <person name="Stursova M."/>
            <person name="Weitz H."/>
            <person name="Taylor A."/>
            <person name="Grigoriev I.V."/>
            <person name="Nagy L.G."/>
            <person name="Martin F."/>
            <person name="Kauserud H."/>
        </authorList>
    </citation>
    <scope>NUCLEOTIDE SEQUENCE</scope>
    <source>
        <strain evidence="2">CBHHK188m</strain>
    </source>
</reference>
<dbReference type="SUPFAM" id="SSF52047">
    <property type="entry name" value="RNI-like"/>
    <property type="match status" value="1"/>
</dbReference>
<comment type="caution">
    <text evidence="2">The sequence shown here is derived from an EMBL/GenBank/DDBJ whole genome shotgun (WGS) entry which is preliminary data.</text>
</comment>
<dbReference type="InterPro" id="IPR032675">
    <property type="entry name" value="LRR_dom_sf"/>
</dbReference>
<feature type="region of interest" description="Disordered" evidence="1">
    <location>
        <begin position="378"/>
        <end position="408"/>
    </location>
</feature>
<name>A0AAD7HGB4_9AGAR</name>
<evidence type="ECO:0000313" key="2">
    <source>
        <dbReference type="EMBL" id="KAJ7720134.1"/>
    </source>
</evidence>
<dbReference type="Proteomes" id="UP001215280">
    <property type="component" value="Unassembled WGS sequence"/>
</dbReference>
<dbReference type="Gene3D" id="3.80.10.10">
    <property type="entry name" value="Ribonuclease Inhibitor"/>
    <property type="match status" value="1"/>
</dbReference>
<evidence type="ECO:0000256" key="1">
    <source>
        <dbReference type="SAM" id="MobiDB-lite"/>
    </source>
</evidence>
<evidence type="ECO:0008006" key="4">
    <source>
        <dbReference type="Google" id="ProtNLM"/>
    </source>
</evidence>
<keyword evidence="3" id="KW-1185">Reference proteome</keyword>
<accession>A0AAD7HGB4</accession>
<dbReference type="EMBL" id="JARJLG010000283">
    <property type="protein sequence ID" value="KAJ7720134.1"/>
    <property type="molecule type" value="Genomic_DNA"/>
</dbReference>
<evidence type="ECO:0000313" key="3">
    <source>
        <dbReference type="Proteomes" id="UP001215280"/>
    </source>
</evidence>
<dbReference type="AlphaFoldDB" id="A0AAD7HGB4"/>
<protein>
    <recommendedName>
        <fullName evidence="4">F-box domain-containing protein</fullName>
    </recommendedName>
</protein>
<organism evidence="2 3">
    <name type="scientific">Mycena maculata</name>
    <dbReference type="NCBI Taxonomy" id="230809"/>
    <lineage>
        <taxon>Eukaryota</taxon>
        <taxon>Fungi</taxon>
        <taxon>Dikarya</taxon>
        <taxon>Basidiomycota</taxon>
        <taxon>Agaricomycotina</taxon>
        <taxon>Agaricomycetes</taxon>
        <taxon>Agaricomycetidae</taxon>
        <taxon>Agaricales</taxon>
        <taxon>Marasmiineae</taxon>
        <taxon>Mycenaceae</taxon>
        <taxon>Mycena</taxon>
    </lineage>
</organism>
<sequence>MFGALPVMSALTKVTLRLDAPIPAELFRALSSVPHLTILEIHQVRFDGTSPPPSLPFAALESLLICIYGFQGVIRGENIDHAREIDNVFVLLKNLSDRLTQLQISGDVLGSGFPSLRWLRLQKFSITEHTPTPFIPVPELISGMPALRDLSILFSADLTRDSADLYPPFRLGIPGGELLTLRSPLLATITLSNLEPADPIFAQLPRSLESLHLLAMGDWYIPGPESPPHLREAPFTGTTAVTAIQQIAHLQDLSELSLTLEEFPTADLIHCIAAVFPRLRFLQLGHVVYSHGRVFCPDVRDESIPDALERLPHLTHLRISLDFVERQFQEGPQKCAARWLLQRLPCLCTVAFSWEQSFRYSGFETVVWRIWDRSVLLPPPPPQRLPSPPPSPTDPEMGRPIPPWELAD</sequence>
<gene>
    <name evidence="2" type="ORF">DFH07DRAFT_972716</name>
</gene>